<feature type="domain" description="NodB homology" evidence="1">
    <location>
        <begin position="80"/>
        <end position="266"/>
    </location>
</feature>
<dbReference type="Pfam" id="PF01522">
    <property type="entry name" value="Polysacc_deac_1"/>
    <property type="match status" value="1"/>
</dbReference>
<keyword evidence="3" id="KW-1185">Reference proteome</keyword>
<dbReference type="InterPro" id="IPR011330">
    <property type="entry name" value="Glyco_hydro/deAcase_b/a-brl"/>
</dbReference>
<dbReference type="GO" id="GO:0005975">
    <property type="term" value="P:carbohydrate metabolic process"/>
    <property type="evidence" value="ECO:0007669"/>
    <property type="project" value="InterPro"/>
</dbReference>
<dbReference type="SUPFAM" id="SSF88713">
    <property type="entry name" value="Glycoside hydrolase/deacetylase"/>
    <property type="match status" value="1"/>
</dbReference>
<dbReference type="CDD" id="cd10959">
    <property type="entry name" value="CE4_NodB_like_3"/>
    <property type="match status" value="1"/>
</dbReference>
<dbReference type="GO" id="GO:0016810">
    <property type="term" value="F:hydrolase activity, acting on carbon-nitrogen (but not peptide) bonds"/>
    <property type="evidence" value="ECO:0007669"/>
    <property type="project" value="InterPro"/>
</dbReference>
<name>A0A8J7G6R4_9ACTN</name>
<evidence type="ECO:0000313" key="3">
    <source>
        <dbReference type="Proteomes" id="UP000622552"/>
    </source>
</evidence>
<sequence>MSPTTRRTTGASRTAGAVGTIGVPRTGAAGIRRTIGAAGAAVLGGAAVLAGAAHAVPALTSVAPLRRVLLPDLAGIGDPRHVALTFDDGPDPASTPAFLAALDTAGVRATFFLLGRMLHRAPALGRELAAAGHEIALHGWGHRCLLARGPAGTYDDLARGRDLIADVTGRPPRWWRPPYGVLTTPALTAARRLGLTPVLWTAWGRDWTARATPASVLATVRKDLVGGGTVLLHDSDCTSAPGAWRATLGALPALIDGIRDRGLAIGPLAEHGTGGVFVNSLPAGSGSRYQATPPLGGSA</sequence>
<evidence type="ECO:0000313" key="2">
    <source>
        <dbReference type="EMBL" id="MBG6134703.1"/>
    </source>
</evidence>
<proteinExistence type="predicted"/>
<dbReference type="Gene3D" id="3.20.20.370">
    <property type="entry name" value="Glycoside hydrolase/deacetylase"/>
    <property type="match status" value="1"/>
</dbReference>
<organism evidence="2 3">
    <name type="scientific">Longispora fulva</name>
    <dbReference type="NCBI Taxonomy" id="619741"/>
    <lineage>
        <taxon>Bacteria</taxon>
        <taxon>Bacillati</taxon>
        <taxon>Actinomycetota</taxon>
        <taxon>Actinomycetes</taxon>
        <taxon>Micromonosporales</taxon>
        <taxon>Micromonosporaceae</taxon>
        <taxon>Longispora</taxon>
    </lineage>
</organism>
<dbReference type="PANTHER" id="PTHR10587:SF137">
    <property type="entry name" value="4-DEOXY-4-FORMAMIDO-L-ARABINOSE-PHOSPHOUNDECAPRENOL DEFORMYLASE ARND-RELATED"/>
    <property type="match status" value="1"/>
</dbReference>
<gene>
    <name evidence="2" type="ORF">IW245_000897</name>
</gene>
<dbReference type="EMBL" id="JADOUF010000001">
    <property type="protein sequence ID" value="MBG6134703.1"/>
    <property type="molecule type" value="Genomic_DNA"/>
</dbReference>
<dbReference type="AlphaFoldDB" id="A0A8J7G6R4"/>
<evidence type="ECO:0000259" key="1">
    <source>
        <dbReference type="PROSITE" id="PS51677"/>
    </source>
</evidence>
<dbReference type="RefSeq" id="WP_372445078.1">
    <property type="nucleotide sequence ID" value="NZ_BONS01000023.1"/>
</dbReference>
<protein>
    <submittedName>
        <fullName evidence="2">Peptidoglycan/xylan/chitin deacetylase (PgdA/CDA1 family)</fullName>
    </submittedName>
</protein>
<dbReference type="PANTHER" id="PTHR10587">
    <property type="entry name" value="GLYCOSYL TRANSFERASE-RELATED"/>
    <property type="match status" value="1"/>
</dbReference>
<dbReference type="InterPro" id="IPR050248">
    <property type="entry name" value="Polysacc_deacetylase_ArnD"/>
</dbReference>
<reference evidence="2" key="1">
    <citation type="submission" date="2020-11" db="EMBL/GenBank/DDBJ databases">
        <title>Sequencing the genomes of 1000 actinobacteria strains.</title>
        <authorList>
            <person name="Klenk H.-P."/>
        </authorList>
    </citation>
    <scope>NUCLEOTIDE SEQUENCE</scope>
    <source>
        <strain evidence="2">DSM 45356</strain>
    </source>
</reference>
<accession>A0A8J7G6R4</accession>
<dbReference type="PROSITE" id="PS51677">
    <property type="entry name" value="NODB"/>
    <property type="match status" value="1"/>
</dbReference>
<comment type="caution">
    <text evidence="2">The sequence shown here is derived from an EMBL/GenBank/DDBJ whole genome shotgun (WGS) entry which is preliminary data.</text>
</comment>
<dbReference type="InterPro" id="IPR002509">
    <property type="entry name" value="NODB_dom"/>
</dbReference>
<dbReference type="Proteomes" id="UP000622552">
    <property type="component" value="Unassembled WGS sequence"/>
</dbReference>